<reference evidence="2 3" key="1">
    <citation type="journal article" date="2016" name="BMC Microbiol.">
        <title>Characterization of mycobacteria and mycobacteriophages isolated from compost at the Sao Paulo Zoo Park Foundation in Brazil and creation of the new mycobacteriophage Cluster U.</title>
        <authorList>
            <person name="Lima-Junior J.D."/>
            <person name="Viana-Niero C."/>
            <person name="Conde Oliveira D.V."/>
            <person name="Machado G.E."/>
            <person name="Rabello M.C."/>
            <person name="Martins-Junior J."/>
            <person name="Martins L.F."/>
            <person name="Digiampietri L.A."/>
            <person name="da Silva A.M."/>
            <person name="Setubal J.C."/>
            <person name="Russell D.A."/>
            <person name="Jacobs-Sera D."/>
            <person name="Pope W.H."/>
            <person name="Hatfull G.F."/>
            <person name="Leao S.C."/>
        </authorList>
    </citation>
    <scope>NUCLEOTIDE SEQUENCE [LARGE SCALE GENOMIC DNA]</scope>
</reference>
<gene>
    <name evidence="2" type="ORF">GODINES_22</name>
</gene>
<protein>
    <recommendedName>
        <fullName evidence="1">Phage zinc binding domain-containing protein</fullName>
    </recommendedName>
</protein>
<feature type="domain" description="Phage zinc binding" evidence="1">
    <location>
        <begin position="4"/>
        <end position="28"/>
    </location>
</feature>
<accession>A0A0K1LRL9</accession>
<dbReference type="Pfam" id="PF24331">
    <property type="entry name" value="Phage_zn_bind_7"/>
    <property type="match status" value="1"/>
</dbReference>
<dbReference type="Proteomes" id="UP000230307">
    <property type="component" value="Genome"/>
</dbReference>
<keyword evidence="3" id="KW-1185">Reference proteome</keyword>
<organism evidence="2 3">
    <name type="scientific">Mycobacterium phage Godines</name>
    <dbReference type="NCBI Taxonomy" id="1675551"/>
    <lineage>
        <taxon>Viruses</taxon>
        <taxon>Duplodnaviria</taxon>
        <taxon>Heunggongvirae</taxon>
        <taxon>Uroviricota</taxon>
        <taxon>Caudoviricetes</taxon>
        <taxon>Bclasvirinae</taxon>
        <taxon>Rosebushvirus</taxon>
        <taxon>Rosebushvirus godines</taxon>
    </lineage>
</organism>
<sequence length="37" mass="4386">MRRDPADVEEPRWCPECGHPVTDHDPTCEFYEPEPDE</sequence>
<name>A0A0K1LRL9_9CAUD</name>
<evidence type="ECO:0000313" key="3">
    <source>
        <dbReference type="Proteomes" id="UP000230307"/>
    </source>
</evidence>
<proteinExistence type="predicted"/>
<dbReference type="EMBL" id="KR997932">
    <property type="protein sequence ID" value="AKU45221.1"/>
    <property type="molecule type" value="Genomic_DNA"/>
</dbReference>
<evidence type="ECO:0000259" key="1">
    <source>
        <dbReference type="Pfam" id="PF24331"/>
    </source>
</evidence>
<evidence type="ECO:0000313" key="2">
    <source>
        <dbReference type="EMBL" id="AKU45221.1"/>
    </source>
</evidence>
<dbReference type="InterPro" id="IPR056626">
    <property type="entry name" value="Znf_bind_phage"/>
</dbReference>